<sequence>MLNQLWVGGAPERFARRPKAGLQVLGSTKDKPPPGSWSQISPSVFHLRGENFFRHVNKLNKLPVFLNKEKCPAPDFSPYVPMGVDLFLCPRKVNHIAQHLELPFVKEHQNVPSLLIVNIQLPTYTPSMFLNDGDGEGMSLVLYFKLSENFDTQISPHFKESIRKLVNDDMDKVQGFTKDNLVPFRERLKILAGVVNPDDLTLTAAEKKCIDAYNGKPVLSRPHHNFFKGPNYLEIDLDIHRFSYVCRKGLLAIRDHSKNVILDVGLTIEAHKQEELPEQVLCSLRLNKIDFANHGQIPTIVAKNGN</sequence>
<evidence type="ECO:0000313" key="2">
    <source>
        <dbReference type="EMBL" id="RYR17840.1"/>
    </source>
</evidence>
<dbReference type="PANTHER" id="PTHR31558">
    <property type="entry name" value="CW14 PROTEIN"/>
    <property type="match status" value="1"/>
</dbReference>
<dbReference type="EMBL" id="SDMP01000013">
    <property type="protein sequence ID" value="RYR17840.1"/>
    <property type="molecule type" value="Genomic_DNA"/>
</dbReference>
<keyword evidence="3" id="KW-1185">Reference proteome</keyword>
<accession>A0A444ZUC1</accession>
<dbReference type="Proteomes" id="UP000289738">
    <property type="component" value="Chromosome B03"/>
</dbReference>
<proteinExistence type="predicted"/>
<dbReference type="Pfam" id="PF07059">
    <property type="entry name" value="EDR2_C"/>
    <property type="match status" value="1"/>
</dbReference>
<protein>
    <recommendedName>
        <fullName evidence="1">Protein ENHANCED DISEASE RESISTANCE 2 C-terminal domain-containing protein</fullName>
    </recommendedName>
</protein>
<feature type="domain" description="Protein ENHANCED DISEASE RESISTANCE 2 C-terminal" evidence="1">
    <location>
        <begin position="37"/>
        <end position="290"/>
    </location>
</feature>
<dbReference type="STRING" id="3818.A0A444ZUC1"/>
<comment type="caution">
    <text evidence="2">The sequence shown here is derived from an EMBL/GenBank/DDBJ whole genome shotgun (WGS) entry which is preliminary data.</text>
</comment>
<dbReference type="AlphaFoldDB" id="A0A444ZUC1"/>
<evidence type="ECO:0000313" key="3">
    <source>
        <dbReference type="Proteomes" id="UP000289738"/>
    </source>
</evidence>
<evidence type="ECO:0000259" key="1">
    <source>
        <dbReference type="Pfam" id="PF07059"/>
    </source>
</evidence>
<dbReference type="InterPro" id="IPR009769">
    <property type="entry name" value="EDR2_C"/>
</dbReference>
<gene>
    <name evidence="2" type="ORF">Ahy_B03g062513</name>
</gene>
<dbReference type="PANTHER" id="PTHR31558:SF40">
    <property type="entry name" value="EXPRESSED PROTEIN"/>
    <property type="match status" value="1"/>
</dbReference>
<reference evidence="2 3" key="1">
    <citation type="submission" date="2019-01" db="EMBL/GenBank/DDBJ databases">
        <title>Sequencing of cultivated peanut Arachis hypogaea provides insights into genome evolution and oil improvement.</title>
        <authorList>
            <person name="Chen X."/>
        </authorList>
    </citation>
    <scope>NUCLEOTIDE SEQUENCE [LARGE SCALE GENOMIC DNA]</scope>
    <source>
        <strain evidence="3">cv. Fuhuasheng</strain>
        <tissue evidence="2">Leaves</tissue>
    </source>
</reference>
<organism evidence="2 3">
    <name type="scientific">Arachis hypogaea</name>
    <name type="common">Peanut</name>
    <dbReference type="NCBI Taxonomy" id="3818"/>
    <lineage>
        <taxon>Eukaryota</taxon>
        <taxon>Viridiplantae</taxon>
        <taxon>Streptophyta</taxon>
        <taxon>Embryophyta</taxon>
        <taxon>Tracheophyta</taxon>
        <taxon>Spermatophyta</taxon>
        <taxon>Magnoliopsida</taxon>
        <taxon>eudicotyledons</taxon>
        <taxon>Gunneridae</taxon>
        <taxon>Pentapetalae</taxon>
        <taxon>rosids</taxon>
        <taxon>fabids</taxon>
        <taxon>Fabales</taxon>
        <taxon>Fabaceae</taxon>
        <taxon>Papilionoideae</taxon>
        <taxon>50 kb inversion clade</taxon>
        <taxon>dalbergioids sensu lato</taxon>
        <taxon>Dalbergieae</taxon>
        <taxon>Pterocarpus clade</taxon>
        <taxon>Arachis</taxon>
    </lineage>
</organism>
<name>A0A444ZUC1_ARAHY</name>